<evidence type="ECO:0000256" key="3">
    <source>
        <dbReference type="ARBA" id="ARBA00023163"/>
    </source>
</evidence>
<dbReference type="Pfam" id="PF12833">
    <property type="entry name" value="HTH_18"/>
    <property type="match status" value="1"/>
</dbReference>
<dbReference type="InterPro" id="IPR009057">
    <property type="entry name" value="Homeodomain-like_sf"/>
</dbReference>
<dbReference type="PROSITE" id="PS00041">
    <property type="entry name" value="HTH_ARAC_FAMILY_1"/>
    <property type="match status" value="1"/>
</dbReference>
<keyword evidence="1" id="KW-0805">Transcription regulation</keyword>
<proteinExistence type="predicted"/>
<dbReference type="OrthoDB" id="2585681at2"/>
<evidence type="ECO:0000256" key="2">
    <source>
        <dbReference type="ARBA" id="ARBA00023125"/>
    </source>
</evidence>
<keyword evidence="3" id="KW-0804">Transcription</keyword>
<evidence type="ECO:0000313" key="5">
    <source>
        <dbReference type="EMBL" id="SEK57607.1"/>
    </source>
</evidence>
<keyword evidence="2 5" id="KW-0238">DNA-binding</keyword>
<evidence type="ECO:0000313" key="6">
    <source>
        <dbReference type="Proteomes" id="UP000199421"/>
    </source>
</evidence>
<keyword evidence="6" id="KW-1185">Reference proteome</keyword>
<sequence>MNVVSKEHIPIYNVSSISEGHSDDFSIVKLTYGHERYEKTTHPHRHDHYTLLVLCEGTTKQFIDFKEYEAKDAALLFIRPGQVHYEVNPGNATMYLITFTGEFLFSYAADNHWDQQFNTNLFSLKQSELQSLLPFLRLIEEEHRVLQQNKSIVAHILLATLEKTETFIASHARLTGRKRYSLLMRNFILLVEENFLKETKVIDYASKLYISAGHLNDVVKEMAGTNAKTLIDERRVLEAKRLLFWTQLPIREVGWKIGFEDPAYFTRFFKKHTGKLPAAFQRDIQKNIHPQDL</sequence>
<reference evidence="6" key="1">
    <citation type="submission" date="2016-10" db="EMBL/GenBank/DDBJ databases">
        <authorList>
            <person name="Varghese N."/>
            <person name="Submissions S."/>
        </authorList>
    </citation>
    <scope>NUCLEOTIDE SEQUENCE [LARGE SCALE GENOMIC DNA]</scope>
    <source>
        <strain evidence="6">DSM 18733</strain>
    </source>
</reference>
<dbReference type="EMBL" id="FOAF01000001">
    <property type="protein sequence ID" value="SEK57607.1"/>
    <property type="molecule type" value="Genomic_DNA"/>
</dbReference>
<dbReference type="InterPro" id="IPR014710">
    <property type="entry name" value="RmlC-like_jellyroll"/>
</dbReference>
<evidence type="ECO:0000256" key="1">
    <source>
        <dbReference type="ARBA" id="ARBA00023015"/>
    </source>
</evidence>
<dbReference type="Pfam" id="PF02311">
    <property type="entry name" value="AraC_binding"/>
    <property type="match status" value="1"/>
</dbReference>
<dbReference type="Gene3D" id="1.10.10.60">
    <property type="entry name" value="Homeodomain-like"/>
    <property type="match status" value="1"/>
</dbReference>
<dbReference type="SMART" id="SM00342">
    <property type="entry name" value="HTH_ARAC"/>
    <property type="match status" value="1"/>
</dbReference>
<dbReference type="PROSITE" id="PS01124">
    <property type="entry name" value="HTH_ARAC_FAMILY_2"/>
    <property type="match status" value="1"/>
</dbReference>
<name>A0A1H7I769_OLID1</name>
<dbReference type="RefSeq" id="WP_093318098.1">
    <property type="nucleotide sequence ID" value="NZ_FOAF01000001.1"/>
</dbReference>
<dbReference type="AlphaFoldDB" id="A0A1H7I769"/>
<gene>
    <name evidence="5" type="ORF">SAMN05661044_00588</name>
</gene>
<dbReference type="STRING" id="407022.SAMN05661044_00588"/>
<organism evidence="5 6">
    <name type="scientific">Olivibacter domesticus</name>
    <name type="common">Pseudosphingobacterium domesticum</name>
    <dbReference type="NCBI Taxonomy" id="407022"/>
    <lineage>
        <taxon>Bacteria</taxon>
        <taxon>Pseudomonadati</taxon>
        <taxon>Bacteroidota</taxon>
        <taxon>Sphingobacteriia</taxon>
        <taxon>Sphingobacteriales</taxon>
        <taxon>Sphingobacteriaceae</taxon>
        <taxon>Olivibacter</taxon>
    </lineage>
</organism>
<dbReference type="InterPro" id="IPR003313">
    <property type="entry name" value="AraC-bd"/>
</dbReference>
<dbReference type="GO" id="GO:0003700">
    <property type="term" value="F:DNA-binding transcription factor activity"/>
    <property type="evidence" value="ECO:0007669"/>
    <property type="project" value="InterPro"/>
</dbReference>
<dbReference type="SUPFAM" id="SSF51215">
    <property type="entry name" value="Regulatory protein AraC"/>
    <property type="match status" value="1"/>
</dbReference>
<dbReference type="Gene3D" id="2.60.120.10">
    <property type="entry name" value="Jelly Rolls"/>
    <property type="match status" value="1"/>
</dbReference>
<evidence type="ECO:0000259" key="4">
    <source>
        <dbReference type="PROSITE" id="PS01124"/>
    </source>
</evidence>
<dbReference type="SUPFAM" id="SSF46689">
    <property type="entry name" value="Homeodomain-like"/>
    <property type="match status" value="1"/>
</dbReference>
<dbReference type="Proteomes" id="UP000199421">
    <property type="component" value="Unassembled WGS sequence"/>
</dbReference>
<feature type="domain" description="HTH araC/xylS-type" evidence="4">
    <location>
        <begin position="185"/>
        <end position="283"/>
    </location>
</feature>
<protein>
    <submittedName>
        <fullName evidence="5">AraC-type DNA-binding protein</fullName>
    </submittedName>
</protein>
<dbReference type="InterPro" id="IPR037923">
    <property type="entry name" value="HTH-like"/>
</dbReference>
<dbReference type="GO" id="GO:0043565">
    <property type="term" value="F:sequence-specific DNA binding"/>
    <property type="evidence" value="ECO:0007669"/>
    <property type="project" value="InterPro"/>
</dbReference>
<dbReference type="InterPro" id="IPR018062">
    <property type="entry name" value="HTH_AraC-typ_CS"/>
</dbReference>
<accession>A0A1H7I769</accession>
<dbReference type="InterPro" id="IPR018060">
    <property type="entry name" value="HTH_AraC"/>
</dbReference>
<dbReference type="PANTHER" id="PTHR43280:SF32">
    <property type="entry name" value="TRANSCRIPTIONAL REGULATORY PROTEIN"/>
    <property type="match status" value="1"/>
</dbReference>
<dbReference type="PANTHER" id="PTHR43280">
    <property type="entry name" value="ARAC-FAMILY TRANSCRIPTIONAL REGULATOR"/>
    <property type="match status" value="1"/>
</dbReference>